<dbReference type="AlphaFoldDB" id="A0A086CIK7"/>
<evidence type="ECO:0000313" key="4">
    <source>
        <dbReference type="Proteomes" id="UP000028922"/>
    </source>
</evidence>
<dbReference type="Proteomes" id="UP000028922">
    <property type="component" value="Unassembled WGS sequence"/>
</dbReference>
<dbReference type="Pfam" id="PF06485">
    <property type="entry name" value="Tab2-like_N"/>
    <property type="match status" value="1"/>
</dbReference>
<dbReference type="PANTHER" id="PTHR34556">
    <property type="match status" value="1"/>
</dbReference>
<evidence type="ECO:0000259" key="2">
    <source>
        <dbReference type="Pfam" id="PF20429"/>
    </source>
</evidence>
<dbReference type="InterPro" id="IPR046761">
    <property type="entry name" value="Tab2-like_C"/>
</dbReference>
<feature type="domain" description="RNA-binding protein Tab2-like N-terminal" evidence="1">
    <location>
        <begin position="4"/>
        <end position="114"/>
    </location>
</feature>
<evidence type="ECO:0000259" key="1">
    <source>
        <dbReference type="Pfam" id="PF06485"/>
    </source>
</evidence>
<dbReference type="eggNOG" id="ENOG502Z7RA">
    <property type="taxonomic scope" value="Bacteria"/>
</dbReference>
<comment type="caution">
    <text evidence="3">The sequence shown here is derived from an EMBL/GenBank/DDBJ whole genome shotgun (WGS) entry which is preliminary data.</text>
</comment>
<accession>A0A086CIK7</accession>
<dbReference type="EMBL" id="JPSP01000001">
    <property type="protein sequence ID" value="KFF42021.1"/>
    <property type="molecule type" value="Genomic_DNA"/>
</dbReference>
<dbReference type="PANTHER" id="PTHR34556:SF2">
    <property type="entry name" value="PROTEIN TAB2 HOMOLOG, CHLOROPLASTIC"/>
    <property type="match status" value="1"/>
</dbReference>
<dbReference type="Pfam" id="PF20429">
    <property type="entry name" value="Tab2-like_C"/>
    <property type="match status" value="1"/>
</dbReference>
<gene>
    <name evidence="3" type="ORF">ucyna2_00079</name>
</gene>
<evidence type="ECO:0000313" key="3">
    <source>
        <dbReference type="EMBL" id="KFF42021.1"/>
    </source>
</evidence>
<dbReference type="GO" id="GO:0003723">
    <property type="term" value="F:RNA binding"/>
    <property type="evidence" value="ECO:0007669"/>
    <property type="project" value="InterPro"/>
</dbReference>
<organism evidence="3 4">
    <name type="scientific">Candidatus Atelocyanobacterium thalassa isolate SIO64986</name>
    <dbReference type="NCBI Taxonomy" id="1527444"/>
    <lineage>
        <taxon>Bacteria</taxon>
        <taxon>Bacillati</taxon>
        <taxon>Cyanobacteriota</taxon>
        <taxon>Cyanophyceae</taxon>
        <taxon>Oscillatoriophycideae</taxon>
        <taxon>Chroococcales</taxon>
        <taxon>Aphanothecaceae</taxon>
        <taxon>Candidatus Atelocyanobacterium</taxon>
        <taxon>Candidatus Atelocyanobacterium thalassae</taxon>
    </lineage>
</organism>
<dbReference type="InterPro" id="IPR009472">
    <property type="entry name" value="Tab2-like"/>
</dbReference>
<dbReference type="STRING" id="1527444.ucyna2_00079"/>
<reference evidence="3 4" key="1">
    <citation type="submission" date="2014-08" db="EMBL/GenBank/DDBJ databases">
        <title>Comparative genomics reveals surprising divergence of two closely related strains of uncultivated UCYN-A cyanobacteria.</title>
        <authorList>
            <person name="Bombar D."/>
            <person name="Heller P."/>
            <person name="Sanchez-Baracaldo P."/>
            <person name="Carter B.J."/>
            <person name="Zert J.P."/>
        </authorList>
    </citation>
    <scope>NUCLEOTIDE SEQUENCE [LARGE SCALE GENOMIC DNA]</scope>
</reference>
<evidence type="ECO:0008006" key="5">
    <source>
        <dbReference type="Google" id="ProtNLM"/>
    </source>
</evidence>
<protein>
    <recommendedName>
        <fullName evidence="5">DUF1092 family protein</fullName>
    </recommendedName>
</protein>
<dbReference type="PATRIC" id="fig|1527444.3.peg.79"/>
<dbReference type="InterPro" id="IPR046760">
    <property type="entry name" value="Tab2-like_N"/>
</dbReference>
<feature type="domain" description="RNA-binding protein Tab2/Atab2 C-terminal" evidence="2">
    <location>
        <begin position="139"/>
        <end position="286"/>
    </location>
</feature>
<proteinExistence type="predicted"/>
<name>A0A086CIK7_9CHRO</name>
<sequence length="293" mass="34177">MKKVWELDFYSRPNFFDNNKKLWEVLICKTPTNFDKSFNSCFKFSQLCPSNTVNSIWLRQAIEKAIEKAGESPDLIRFFRHQMHNMIVKACTDAKIEAIPSRRTFALNYWIDRREKKFQSIKSQNKNKVSTTCITNNDSNIVSLPDTLKDNQFNQYLFVDLKVSDFNHIHEWNINFGENYAISPYNLTPQTTVPGLIFFSSRALPMAAWLSAFELVSLRFDKKNNSILYLETGLNDRSVLTSLNNIQLIQKAQNFQKKKENSKGIHFLAIQPNPNAEFFSGFWLLKDDLVNKM</sequence>